<dbReference type="AlphaFoldDB" id="A0A4Y2SRU6"/>
<gene>
    <name evidence="2" type="ORF">AVEN_42540_1</name>
</gene>
<protein>
    <submittedName>
        <fullName evidence="2">Uncharacterized protein</fullName>
    </submittedName>
</protein>
<comment type="caution">
    <text evidence="2">The sequence shown here is derived from an EMBL/GenBank/DDBJ whole genome shotgun (WGS) entry which is preliminary data.</text>
</comment>
<evidence type="ECO:0000313" key="2">
    <source>
        <dbReference type="EMBL" id="GBN90947.1"/>
    </source>
</evidence>
<reference evidence="2 3" key="1">
    <citation type="journal article" date="2019" name="Sci. Rep.">
        <title>Orb-weaving spider Araneus ventricosus genome elucidates the spidroin gene catalogue.</title>
        <authorList>
            <person name="Kono N."/>
            <person name="Nakamura H."/>
            <person name="Ohtoshi R."/>
            <person name="Moran D.A.P."/>
            <person name="Shinohara A."/>
            <person name="Yoshida Y."/>
            <person name="Fujiwara M."/>
            <person name="Mori M."/>
            <person name="Tomita M."/>
            <person name="Arakawa K."/>
        </authorList>
    </citation>
    <scope>NUCLEOTIDE SEQUENCE [LARGE SCALE GENOMIC DNA]</scope>
</reference>
<feature type="region of interest" description="Disordered" evidence="1">
    <location>
        <begin position="73"/>
        <end position="92"/>
    </location>
</feature>
<name>A0A4Y2SRU6_ARAVE</name>
<keyword evidence="3" id="KW-1185">Reference proteome</keyword>
<evidence type="ECO:0000256" key="1">
    <source>
        <dbReference type="SAM" id="MobiDB-lite"/>
    </source>
</evidence>
<evidence type="ECO:0000313" key="3">
    <source>
        <dbReference type="Proteomes" id="UP000499080"/>
    </source>
</evidence>
<sequence>MSFYLKLKLLKSVQWLRLGLKDINEATNLLQNSIIEACNKSYRIKNQNLSPTPNWYTKDLEVGKTRLKALRRRAQRAPKIREMPDSNSIKKN</sequence>
<proteinExistence type="predicted"/>
<accession>A0A4Y2SRU6</accession>
<organism evidence="2 3">
    <name type="scientific">Araneus ventricosus</name>
    <name type="common">Orbweaver spider</name>
    <name type="synonym">Epeira ventricosa</name>
    <dbReference type="NCBI Taxonomy" id="182803"/>
    <lineage>
        <taxon>Eukaryota</taxon>
        <taxon>Metazoa</taxon>
        <taxon>Ecdysozoa</taxon>
        <taxon>Arthropoda</taxon>
        <taxon>Chelicerata</taxon>
        <taxon>Arachnida</taxon>
        <taxon>Araneae</taxon>
        <taxon>Araneomorphae</taxon>
        <taxon>Entelegynae</taxon>
        <taxon>Araneoidea</taxon>
        <taxon>Araneidae</taxon>
        <taxon>Araneus</taxon>
    </lineage>
</organism>
<dbReference type="Proteomes" id="UP000499080">
    <property type="component" value="Unassembled WGS sequence"/>
</dbReference>
<dbReference type="EMBL" id="BGPR01023631">
    <property type="protein sequence ID" value="GBN90947.1"/>
    <property type="molecule type" value="Genomic_DNA"/>
</dbReference>